<reference evidence="1 2" key="1">
    <citation type="submission" date="2020-02" db="EMBL/GenBank/DDBJ databases">
        <authorList>
            <person name="Ma Q."/>
            <person name="Huang Y."/>
            <person name="Song X."/>
            <person name="Pei D."/>
        </authorList>
    </citation>
    <scope>NUCLEOTIDE SEQUENCE [LARGE SCALE GENOMIC DNA]</scope>
    <source>
        <strain evidence="1">Sxm20200214</strain>
        <tissue evidence="1">Leaf</tissue>
    </source>
</reference>
<evidence type="ECO:0000313" key="1">
    <source>
        <dbReference type="EMBL" id="KAG2312653.1"/>
    </source>
</evidence>
<proteinExistence type="predicted"/>
<sequence length="74" mass="7911">MISFVVGKSVSSPPLSDVKELSIGDLAGTSSTETEAGFGISTVVAETGTEVCGDVLLSEEARVVERRERVRRRR</sequence>
<keyword evidence="2" id="KW-1185">Reference proteome</keyword>
<evidence type="ECO:0000313" key="2">
    <source>
        <dbReference type="Proteomes" id="UP000886595"/>
    </source>
</evidence>
<protein>
    <submittedName>
        <fullName evidence="1">Uncharacterized protein</fullName>
    </submittedName>
</protein>
<accession>A0A8X8AVH8</accession>
<dbReference type="AlphaFoldDB" id="A0A8X8AVH8"/>
<dbReference type="Proteomes" id="UP000886595">
    <property type="component" value="Unassembled WGS sequence"/>
</dbReference>
<name>A0A8X8AVH8_BRACI</name>
<comment type="caution">
    <text evidence="1">The sequence shown here is derived from an EMBL/GenBank/DDBJ whole genome shotgun (WGS) entry which is preliminary data.</text>
</comment>
<gene>
    <name evidence="1" type="ORF">Bca52824_024210</name>
</gene>
<organism evidence="1 2">
    <name type="scientific">Brassica carinata</name>
    <name type="common">Ethiopian mustard</name>
    <name type="synonym">Abyssinian cabbage</name>
    <dbReference type="NCBI Taxonomy" id="52824"/>
    <lineage>
        <taxon>Eukaryota</taxon>
        <taxon>Viridiplantae</taxon>
        <taxon>Streptophyta</taxon>
        <taxon>Embryophyta</taxon>
        <taxon>Tracheophyta</taxon>
        <taxon>Spermatophyta</taxon>
        <taxon>Magnoliopsida</taxon>
        <taxon>eudicotyledons</taxon>
        <taxon>Gunneridae</taxon>
        <taxon>Pentapetalae</taxon>
        <taxon>rosids</taxon>
        <taxon>malvids</taxon>
        <taxon>Brassicales</taxon>
        <taxon>Brassicaceae</taxon>
        <taxon>Brassiceae</taxon>
        <taxon>Brassica</taxon>
    </lineage>
</organism>
<dbReference type="EMBL" id="JAAMPC010000005">
    <property type="protein sequence ID" value="KAG2312653.1"/>
    <property type="molecule type" value="Genomic_DNA"/>
</dbReference>